<dbReference type="EMBL" id="CP000116">
    <property type="protein sequence ID" value="AAZ97635.1"/>
    <property type="molecule type" value="Genomic_DNA"/>
</dbReference>
<keyword evidence="3" id="KW-0378">Hydrolase</keyword>
<dbReference type="PANTHER" id="PTHR12302:SF3">
    <property type="entry name" value="SERINE_THREONINE-PROTEIN KINASE 31"/>
    <property type="match status" value="1"/>
</dbReference>
<evidence type="ECO:0000256" key="1">
    <source>
        <dbReference type="ARBA" id="ARBA00022722"/>
    </source>
</evidence>
<dbReference type="InterPro" id="IPR016071">
    <property type="entry name" value="Staphylococal_nuclease_OB-fold"/>
</dbReference>
<accession>Q3SI93</accession>
<evidence type="ECO:0000256" key="2">
    <source>
        <dbReference type="ARBA" id="ARBA00022759"/>
    </source>
</evidence>
<feature type="signal peptide" evidence="4">
    <location>
        <begin position="1"/>
        <end position="18"/>
    </location>
</feature>
<keyword evidence="1" id="KW-0540">Nuclease</keyword>
<dbReference type="HOGENOM" id="CLU_046484_7_3_4"/>
<dbReference type="STRING" id="292415.Tbd_1682"/>
<gene>
    <name evidence="6" type="ordered locus">Tbd_1682</name>
</gene>
<dbReference type="GO" id="GO:0004519">
    <property type="term" value="F:endonuclease activity"/>
    <property type="evidence" value="ECO:0007669"/>
    <property type="project" value="UniProtKB-KW"/>
</dbReference>
<dbReference type="GO" id="GO:0003676">
    <property type="term" value="F:nucleic acid binding"/>
    <property type="evidence" value="ECO:0007669"/>
    <property type="project" value="InterPro"/>
</dbReference>
<reference evidence="6 7" key="1">
    <citation type="journal article" date="2006" name="J. Bacteriol.">
        <title>The genome sequence of the obligately chemolithoautotrophic, facultatively anaerobic bacterium Thiobacillus denitrificans.</title>
        <authorList>
            <person name="Beller H.R."/>
            <person name="Chain P.S."/>
            <person name="Letain T.E."/>
            <person name="Chakicherla A."/>
            <person name="Larimer F.W."/>
            <person name="Richardson P.M."/>
            <person name="Coleman M.A."/>
            <person name="Wood A.P."/>
            <person name="Kelly D.P."/>
        </authorList>
    </citation>
    <scope>NUCLEOTIDE SEQUENCE [LARGE SCALE GENOMIC DNA]</scope>
    <source>
        <strain evidence="6 7">ATCC 25259</strain>
    </source>
</reference>
<feature type="chain" id="PRO_5004228977" evidence="4">
    <location>
        <begin position="19"/>
        <end position="153"/>
    </location>
</feature>
<dbReference type="GO" id="GO:0016787">
    <property type="term" value="F:hydrolase activity"/>
    <property type="evidence" value="ECO:0007669"/>
    <property type="project" value="UniProtKB-KW"/>
</dbReference>
<dbReference type="PROSITE" id="PS50830">
    <property type="entry name" value="TNASE_3"/>
    <property type="match status" value="1"/>
</dbReference>
<evidence type="ECO:0000259" key="5">
    <source>
        <dbReference type="PROSITE" id="PS50830"/>
    </source>
</evidence>
<dbReference type="Gene3D" id="2.40.50.90">
    <property type="match status" value="1"/>
</dbReference>
<dbReference type="InterPro" id="IPR035437">
    <property type="entry name" value="SNase_OB-fold_sf"/>
</dbReference>
<dbReference type="KEGG" id="tbd:Tbd_1682"/>
<evidence type="ECO:0000256" key="3">
    <source>
        <dbReference type="ARBA" id="ARBA00022801"/>
    </source>
</evidence>
<dbReference type="PROSITE" id="PS01123">
    <property type="entry name" value="TNASE_1"/>
    <property type="match status" value="1"/>
</dbReference>
<dbReference type="SUPFAM" id="SSF50199">
    <property type="entry name" value="Staphylococcal nuclease"/>
    <property type="match status" value="1"/>
</dbReference>
<evidence type="ECO:0000256" key="4">
    <source>
        <dbReference type="SAM" id="SignalP"/>
    </source>
</evidence>
<sequence length="153" mass="16980">MRAALVAVLLAASSAALADFSGTVVRIVDGDTLDVLVQNRPVRVRLAQIDAPERRQAYGTRARQALSAMVFRRVVTVSDAGADHYGRRLGTVFVAGMNINAAMVDRGMAWAYRQYLRDRSLIGLEQQARAERRGLWNDPAPVTPWFFRAHPFP</sequence>
<dbReference type="PANTHER" id="PTHR12302">
    <property type="entry name" value="EBNA2 BINDING PROTEIN P100"/>
    <property type="match status" value="1"/>
</dbReference>
<feature type="domain" description="TNase-like" evidence="5">
    <location>
        <begin position="18"/>
        <end position="138"/>
    </location>
</feature>
<evidence type="ECO:0000313" key="7">
    <source>
        <dbReference type="Proteomes" id="UP000008291"/>
    </source>
</evidence>
<dbReference type="Pfam" id="PF00565">
    <property type="entry name" value="SNase"/>
    <property type="match status" value="1"/>
</dbReference>
<proteinExistence type="predicted"/>
<keyword evidence="2" id="KW-0255">Endonuclease</keyword>
<dbReference type="Proteomes" id="UP000008291">
    <property type="component" value="Chromosome"/>
</dbReference>
<dbReference type="AlphaFoldDB" id="Q3SI93"/>
<dbReference type="eggNOG" id="COG1525">
    <property type="taxonomic scope" value="Bacteria"/>
</dbReference>
<protein>
    <submittedName>
        <fullName evidence="6">Nuclease (SNase-like)</fullName>
    </submittedName>
</protein>
<keyword evidence="4" id="KW-0732">Signal</keyword>
<name>Q3SI93_THIDA</name>
<evidence type="ECO:0000313" key="6">
    <source>
        <dbReference type="EMBL" id="AAZ97635.1"/>
    </source>
</evidence>
<dbReference type="OrthoDB" id="9805504at2"/>
<dbReference type="InterPro" id="IPR002071">
    <property type="entry name" value="Thermonucl_AS"/>
</dbReference>
<organism evidence="6 7">
    <name type="scientific">Thiobacillus denitrificans (strain ATCC 25259 / T1)</name>
    <dbReference type="NCBI Taxonomy" id="292415"/>
    <lineage>
        <taxon>Bacteria</taxon>
        <taxon>Pseudomonadati</taxon>
        <taxon>Pseudomonadota</taxon>
        <taxon>Betaproteobacteria</taxon>
        <taxon>Nitrosomonadales</taxon>
        <taxon>Thiobacillaceae</taxon>
        <taxon>Thiobacillus</taxon>
    </lineage>
</organism>
<dbReference type="RefSeq" id="WP_011312194.1">
    <property type="nucleotide sequence ID" value="NC_007404.1"/>
</dbReference>
<keyword evidence="7" id="KW-1185">Reference proteome</keyword>
<dbReference type="SMART" id="SM00318">
    <property type="entry name" value="SNc"/>
    <property type="match status" value="1"/>
</dbReference>